<feature type="transmembrane region" description="Helical" evidence="1">
    <location>
        <begin position="88"/>
        <end position="110"/>
    </location>
</feature>
<reference evidence="2 3" key="1">
    <citation type="submission" date="2021-06" db="EMBL/GenBank/DDBJ databases">
        <title>Complete genome of Haloferula helveola possessing various polysaccharide degrading enzymes.</title>
        <authorList>
            <person name="Takami H."/>
            <person name="Huang C."/>
            <person name="Hamasaki K."/>
        </authorList>
    </citation>
    <scope>NUCLEOTIDE SEQUENCE [LARGE SCALE GENOMIC DNA]</scope>
    <source>
        <strain evidence="2 3">CN-1</strain>
    </source>
</reference>
<protein>
    <submittedName>
        <fullName evidence="2">ABC-type transport system, permease</fullName>
    </submittedName>
</protein>
<organism evidence="2 3">
    <name type="scientific">Haloferula helveola</name>
    <dbReference type="NCBI Taxonomy" id="490095"/>
    <lineage>
        <taxon>Bacteria</taxon>
        <taxon>Pseudomonadati</taxon>
        <taxon>Verrucomicrobiota</taxon>
        <taxon>Verrucomicrobiia</taxon>
        <taxon>Verrucomicrobiales</taxon>
        <taxon>Verrucomicrobiaceae</taxon>
        <taxon>Haloferula</taxon>
    </lineage>
</organism>
<feature type="transmembrane region" description="Helical" evidence="1">
    <location>
        <begin position="161"/>
        <end position="184"/>
    </location>
</feature>
<keyword evidence="3" id="KW-1185">Reference proteome</keyword>
<evidence type="ECO:0000313" key="2">
    <source>
        <dbReference type="EMBL" id="BCX46638.1"/>
    </source>
</evidence>
<feature type="transmembrane region" description="Helical" evidence="1">
    <location>
        <begin position="225"/>
        <end position="243"/>
    </location>
</feature>
<sequence length="255" mass="27133">MREFLNPPIETLKRASRRDLARTGLVTALGFALYGLTVGFWRSPVMGLYVAIKMPLLIACTLGCNGMLNGMLGLLLGSGLGFRQSLQALLGAFAISGLILGSVAPVTFFLALNAPPPDSPEASSAHAGYLLAHTSLIAVAGAIGVIRLGQLLREHCTSRHVAIATLLAWLGGNAFIGAQFSWIFRPFFGSPSLEVAFLRPNPMRGSFYEAVLASARKSYASLDPGAFAVTCMIAVVTGTLLLARIHHHRTRIQTS</sequence>
<feature type="transmembrane region" description="Helical" evidence="1">
    <location>
        <begin position="54"/>
        <end position="76"/>
    </location>
</feature>
<evidence type="ECO:0000256" key="1">
    <source>
        <dbReference type="SAM" id="Phobius"/>
    </source>
</evidence>
<gene>
    <name evidence="2" type="ORF">HAHE_05460</name>
</gene>
<name>A0ABM7RB92_9BACT</name>
<dbReference type="Proteomes" id="UP001374893">
    <property type="component" value="Chromosome"/>
</dbReference>
<evidence type="ECO:0000313" key="3">
    <source>
        <dbReference type="Proteomes" id="UP001374893"/>
    </source>
</evidence>
<feature type="transmembrane region" description="Helical" evidence="1">
    <location>
        <begin position="130"/>
        <end position="149"/>
    </location>
</feature>
<feature type="transmembrane region" description="Helical" evidence="1">
    <location>
        <begin position="20"/>
        <end position="42"/>
    </location>
</feature>
<accession>A0ABM7RB92</accession>
<proteinExistence type="predicted"/>
<keyword evidence="1" id="KW-1133">Transmembrane helix</keyword>
<keyword evidence="1" id="KW-0472">Membrane</keyword>
<keyword evidence="1" id="KW-0812">Transmembrane</keyword>
<dbReference type="EMBL" id="AP024702">
    <property type="protein sequence ID" value="BCX46638.1"/>
    <property type="molecule type" value="Genomic_DNA"/>
</dbReference>
<dbReference type="RefSeq" id="WP_338688409.1">
    <property type="nucleotide sequence ID" value="NZ_AP024702.1"/>
</dbReference>